<proteinExistence type="predicted"/>
<evidence type="ECO:0000313" key="2">
    <source>
        <dbReference type="EMBL" id="KZD24831.1"/>
    </source>
</evidence>
<feature type="transmembrane region" description="Helical" evidence="1">
    <location>
        <begin position="7"/>
        <end position="28"/>
    </location>
</feature>
<reference evidence="2 3" key="1">
    <citation type="submission" date="2016-03" db="EMBL/GenBank/DDBJ databases">
        <title>Microsymbionts genomes from the relict species Vavilovia formosa (Stev.) Fed.</title>
        <authorList>
            <person name="Kopat V."/>
            <person name="Chirak E."/>
            <person name="Kimeklis A."/>
            <person name="Andronov E."/>
        </authorList>
    </citation>
    <scope>NUCLEOTIDE SEQUENCE [LARGE SCALE GENOMIC DNA]</scope>
    <source>
        <strain evidence="2 3">Vaf07</strain>
    </source>
</reference>
<dbReference type="RefSeq" id="WP_068730661.1">
    <property type="nucleotide sequence ID" value="NZ_LVYV01000002.1"/>
</dbReference>
<protein>
    <recommendedName>
        <fullName evidence="4">DUF3899 domain-containing protein</fullName>
    </recommendedName>
</protein>
<feature type="transmembrane region" description="Helical" evidence="1">
    <location>
        <begin position="34"/>
        <end position="61"/>
    </location>
</feature>
<dbReference type="OrthoDB" id="8240151at2"/>
<evidence type="ECO:0000256" key="1">
    <source>
        <dbReference type="SAM" id="Phobius"/>
    </source>
</evidence>
<keyword evidence="1" id="KW-0472">Membrane</keyword>
<dbReference type="EMBL" id="LVYV01000002">
    <property type="protein sequence ID" value="KZD24831.1"/>
    <property type="molecule type" value="Genomic_DNA"/>
</dbReference>
<feature type="transmembrane region" description="Helical" evidence="1">
    <location>
        <begin position="104"/>
        <end position="122"/>
    </location>
</feature>
<dbReference type="AlphaFoldDB" id="A0A161R6E7"/>
<gene>
    <name evidence="2" type="ORF">A4A58_21080</name>
</gene>
<keyword evidence="1" id="KW-0812">Transmembrane</keyword>
<keyword evidence="3" id="KW-1185">Reference proteome</keyword>
<dbReference type="Proteomes" id="UP000076574">
    <property type="component" value="Unassembled WGS sequence"/>
</dbReference>
<keyword evidence="1" id="KW-1133">Transmembrane helix</keyword>
<evidence type="ECO:0008006" key="4">
    <source>
        <dbReference type="Google" id="ProtNLM"/>
    </source>
</evidence>
<sequence length="123" mass="13639">MKYLSYAYRFISNFAFLALVYFSLNFVGTYQQRAIVAALVLAYAGMRAISALRTFVFFKAIEKLELEARRLGGLAGEGPSAVSSRKAVVKNVVEQRQAGEMKSYIDLLFLGIIVVLCIAKIVT</sequence>
<evidence type="ECO:0000313" key="3">
    <source>
        <dbReference type="Proteomes" id="UP000076574"/>
    </source>
</evidence>
<organism evidence="2 3">
    <name type="scientific">Tardiphaga robiniae</name>
    <dbReference type="NCBI Taxonomy" id="943830"/>
    <lineage>
        <taxon>Bacteria</taxon>
        <taxon>Pseudomonadati</taxon>
        <taxon>Pseudomonadota</taxon>
        <taxon>Alphaproteobacteria</taxon>
        <taxon>Hyphomicrobiales</taxon>
        <taxon>Nitrobacteraceae</taxon>
        <taxon>Tardiphaga</taxon>
    </lineage>
</organism>
<accession>A0A161R6E7</accession>
<name>A0A161R6E7_9BRAD</name>
<comment type="caution">
    <text evidence="2">The sequence shown here is derived from an EMBL/GenBank/DDBJ whole genome shotgun (WGS) entry which is preliminary data.</text>
</comment>